<accession>A0ACA9PW29</accession>
<evidence type="ECO:0000313" key="2">
    <source>
        <dbReference type="Proteomes" id="UP000789702"/>
    </source>
</evidence>
<name>A0ACA9PW29_9GLOM</name>
<dbReference type="EMBL" id="CAJVPU010034179">
    <property type="protein sequence ID" value="CAG8724499.1"/>
    <property type="molecule type" value="Genomic_DNA"/>
</dbReference>
<evidence type="ECO:0000313" key="1">
    <source>
        <dbReference type="EMBL" id="CAG8724499.1"/>
    </source>
</evidence>
<comment type="caution">
    <text evidence="1">The sequence shown here is derived from an EMBL/GenBank/DDBJ whole genome shotgun (WGS) entry which is preliminary data.</text>
</comment>
<organism evidence="1 2">
    <name type="scientific">Dentiscutata heterogama</name>
    <dbReference type="NCBI Taxonomy" id="1316150"/>
    <lineage>
        <taxon>Eukaryota</taxon>
        <taxon>Fungi</taxon>
        <taxon>Fungi incertae sedis</taxon>
        <taxon>Mucoromycota</taxon>
        <taxon>Glomeromycotina</taxon>
        <taxon>Glomeromycetes</taxon>
        <taxon>Diversisporales</taxon>
        <taxon>Gigasporaceae</taxon>
        <taxon>Dentiscutata</taxon>
    </lineage>
</organism>
<protein>
    <submittedName>
        <fullName evidence="1">17064_t:CDS:1</fullName>
    </submittedName>
</protein>
<sequence>DINMKEVIEIKEQKRELSAFLKFETGQLLYSSAFVVGIYSGIEQLGKEFESMLRWPIAKFE</sequence>
<keyword evidence="2" id="KW-1185">Reference proteome</keyword>
<proteinExistence type="predicted"/>
<feature type="non-terminal residue" evidence="1">
    <location>
        <position position="61"/>
    </location>
</feature>
<feature type="non-terminal residue" evidence="1">
    <location>
        <position position="1"/>
    </location>
</feature>
<reference evidence="1" key="1">
    <citation type="submission" date="2021-06" db="EMBL/GenBank/DDBJ databases">
        <authorList>
            <person name="Kallberg Y."/>
            <person name="Tangrot J."/>
            <person name="Rosling A."/>
        </authorList>
    </citation>
    <scope>NUCLEOTIDE SEQUENCE</scope>
    <source>
        <strain evidence="1">IL203A</strain>
    </source>
</reference>
<dbReference type="Proteomes" id="UP000789702">
    <property type="component" value="Unassembled WGS sequence"/>
</dbReference>
<gene>
    <name evidence="1" type="ORF">DHETER_LOCUS13033</name>
</gene>